<protein>
    <submittedName>
        <fullName evidence="6">Nucleoside diphosphate-linked moiety X motif 6-like</fullName>
    </submittedName>
</protein>
<evidence type="ECO:0000259" key="4">
    <source>
        <dbReference type="PROSITE" id="PS51462"/>
    </source>
</evidence>
<dbReference type="InterPro" id="IPR003293">
    <property type="entry name" value="Nudix_hydrolase6-like"/>
</dbReference>
<dbReference type="InterPro" id="IPR020084">
    <property type="entry name" value="NUDIX_hydrolase_CS"/>
</dbReference>
<dbReference type="Pfam" id="PF00293">
    <property type="entry name" value="NUDIX"/>
    <property type="match status" value="1"/>
</dbReference>
<name>A0ABM0GXX5_SACKO</name>
<evidence type="ECO:0000256" key="2">
    <source>
        <dbReference type="ARBA" id="ARBA00022801"/>
    </source>
</evidence>
<dbReference type="Gene3D" id="3.90.79.10">
    <property type="entry name" value="Nucleoside Triphosphate Pyrophosphohydrolase"/>
    <property type="match status" value="1"/>
</dbReference>
<sequence length="292" mass="33116">MIAVLRSQNIYYFVVGTLKRRCSSSTLFDGKVDRYGGITVDLQKSHLDSPETTFSDILKESLLSWRKEGRKAVWLNIPVMKAALIPIAVKQGFCLHHSRGDCITMCQWMDDGSPSRLPLYATHQVGVAGFVLNEETGQVLMVQDKIRVSLWKFPGGLSNPGEDIADTAIREVYEETGVKTEFKSVISFRQQHNHPNAFGNSDIYVVCRLQPLTSAITVCQDELLDAKWMKIHDVAHDVNIPTLTTRICRLGICGMVEGFDKVDIQMEKLESIYRGAFYKIYHRPLSDKYNYM</sequence>
<feature type="domain" description="Nudix hydrolase" evidence="4">
    <location>
        <begin position="122"/>
        <end position="250"/>
    </location>
</feature>
<evidence type="ECO:0000313" key="5">
    <source>
        <dbReference type="Proteomes" id="UP000694865"/>
    </source>
</evidence>
<dbReference type="RefSeq" id="XP_002739801.1">
    <property type="nucleotide sequence ID" value="XM_002739755.2"/>
</dbReference>
<gene>
    <name evidence="6" type="primary">LOC100372243</name>
</gene>
<dbReference type="InterPro" id="IPR015797">
    <property type="entry name" value="NUDIX_hydrolase-like_dom_sf"/>
</dbReference>
<keyword evidence="2 3" id="KW-0378">Hydrolase</keyword>
<dbReference type="PRINTS" id="PR00502">
    <property type="entry name" value="NUDIXFAMILY"/>
</dbReference>
<comment type="similarity">
    <text evidence="1 3">Belongs to the Nudix hydrolase family.</text>
</comment>
<evidence type="ECO:0000256" key="3">
    <source>
        <dbReference type="RuleBase" id="RU003476"/>
    </source>
</evidence>
<dbReference type="PANTHER" id="PTHR13994">
    <property type="entry name" value="NUDIX HYDROLASE RELATED"/>
    <property type="match status" value="1"/>
</dbReference>
<dbReference type="Gene3D" id="4.10.80.100">
    <property type="match status" value="1"/>
</dbReference>
<accession>A0ABM0GXX5</accession>
<dbReference type="Pfam" id="PF18290">
    <property type="entry name" value="Nudix_hydro"/>
    <property type="match status" value="1"/>
</dbReference>
<proteinExistence type="inferred from homology"/>
<evidence type="ECO:0000313" key="6">
    <source>
        <dbReference type="RefSeq" id="XP_002739801.1"/>
    </source>
</evidence>
<evidence type="ECO:0000256" key="1">
    <source>
        <dbReference type="ARBA" id="ARBA00005582"/>
    </source>
</evidence>
<dbReference type="PROSITE" id="PS00893">
    <property type="entry name" value="NUDIX_BOX"/>
    <property type="match status" value="1"/>
</dbReference>
<dbReference type="InterPro" id="IPR000086">
    <property type="entry name" value="NUDIX_hydrolase_dom"/>
</dbReference>
<dbReference type="SUPFAM" id="SSF55811">
    <property type="entry name" value="Nudix"/>
    <property type="match status" value="1"/>
</dbReference>
<dbReference type="PANTHER" id="PTHR13994:SF46">
    <property type="entry name" value="NUCLEOSIDE DIPHOSPHATE-LINKED MOIETY X MOTIF 6"/>
    <property type="match status" value="1"/>
</dbReference>
<dbReference type="PROSITE" id="PS51462">
    <property type="entry name" value="NUDIX"/>
    <property type="match status" value="1"/>
</dbReference>
<dbReference type="GeneID" id="100372243"/>
<dbReference type="PRINTS" id="PR01356">
    <property type="entry name" value="GFGPROTEIN"/>
</dbReference>
<keyword evidence="5" id="KW-1185">Reference proteome</keyword>
<reference evidence="6" key="1">
    <citation type="submission" date="2025-08" db="UniProtKB">
        <authorList>
            <consortium name="RefSeq"/>
        </authorList>
    </citation>
    <scope>IDENTIFICATION</scope>
    <source>
        <tissue evidence="6">Testes</tissue>
    </source>
</reference>
<dbReference type="InterPro" id="IPR040618">
    <property type="entry name" value="Pre-Nudix"/>
</dbReference>
<dbReference type="Gene3D" id="3.40.630.30">
    <property type="match status" value="1"/>
</dbReference>
<dbReference type="InterPro" id="IPR020476">
    <property type="entry name" value="Nudix_hydrolase"/>
</dbReference>
<organism evidence="5 6">
    <name type="scientific">Saccoglossus kowalevskii</name>
    <name type="common">Acorn worm</name>
    <dbReference type="NCBI Taxonomy" id="10224"/>
    <lineage>
        <taxon>Eukaryota</taxon>
        <taxon>Metazoa</taxon>
        <taxon>Hemichordata</taxon>
        <taxon>Enteropneusta</taxon>
        <taxon>Harrimaniidae</taxon>
        <taxon>Saccoglossus</taxon>
    </lineage>
</organism>
<dbReference type="CDD" id="cd04670">
    <property type="entry name" value="NUDIX_ASFGF2_Nudt6"/>
    <property type="match status" value="1"/>
</dbReference>
<dbReference type="Proteomes" id="UP000694865">
    <property type="component" value="Unplaced"/>
</dbReference>